<dbReference type="InterPro" id="IPR003660">
    <property type="entry name" value="HAMP_dom"/>
</dbReference>
<evidence type="ECO:0000313" key="9">
    <source>
        <dbReference type="Proteomes" id="UP001595548"/>
    </source>
</evidence>
<keyword evidence="5" id="KW-0472">Membrane</keyword>
<keyword evidence="5" id="KW-0812">Transmembrane</keyword>
<evidence type="ECO:0000313" key="8">
    <source>
        <dbReference type="EMBL" id="MFC3156876.1"/>
    </source>
</evidence>
<keyword evidence="5" id="KW-1133">Transmembrane helix</keyword>
<keyword evidence="9" id="KW-1185">Reference proteome</keyword>
<dbReference type="PROSITE" id="PS50111">
    <property type="entry name" value="CHEMOTAXIS_TRANSDUC_2"/>
    <property type="match status" value="1"/>
</dbReference>
<reference evidence="9" key="1">
    <citation type="journal article" date="2019" name="Int. J. Syst. Evol. Microbiol.">
        <title>The Global Catalogue of Microorganisms (GCM) 10K type strain sequencing project: providing services to taxonomists for standard genome sequencing and annotation.</title>
        <authorList>
            <consortium name="The Broad Institute Genomics Platform"/>
            <consortium name="The Broad Institute Genome Sequencing Center for Infectious Disease"/>
            <person name="Wu L."/>
            <person name="Ma J."/>
        </authorList>
    </citation>
    <scope>NUCLEOTIDE SEQUENCE [LARGE SCALE GENOMIC DNA]</scope>
    <source>
        <strain evidence="9">KCTC 52141</strain>
    </source>
</reference>
<dbReference type="CDD" id="cd11386">
    <property type="entry name" value="MCP_signal"/>
    <property type="match status" value="1"/>
</dbReference>
<gene>
    <name evidence="8" type="ORF">ACFOEB_16820</name>
</gene>
<evidence type="ECO:0000256" key="2">
    <source>
        <dbReference type="ARBA" id="ARBA00023224"/>
    </source>
</evidence>
<comment type="similarity">
    <text evidence="3">Belongs to the methyl-accepting chemotaxis (MCP) protein family.</text>
</comment>
<comment type="caution">
    <text evidence="8">The sequence shown here is derived from an EMBL/GenBank/DDBJ whole genome shotgun (WGS) entry which is preliminary data.</text>
</comment>
<feature type="domain" description="HAMP" evidence="7">
    <location>
        <begin position="382"/>
        <end position="436"/>
    </location>
</feature>
<comment type="subcellular location">
    <subcellularLocation>
        <location evidence="1">Membrane</location>
    </subcellularLocation>
</comment>
<feature type="domain" description="Methyl-accepting transducer" evidence="6">
    <location>
        <begin position="441"/>
        <end position="677"/>
    </location>
</feature>
<organism evidence="8 9">
    <name type="scientific">Gilvimarinus japonicus</name>
    <dbReference type="NCBI Taxonomy" id="1796469"/>
    <lineage>
        <taxon>Bacteria</taxon>
        <taxon>Pseudomonadati</taxon>
        <taxon>Pseudomonadota</taxon>
        <taxon>Gammaproteobacteria</taxon>
        <taxon>Cellvibrionales</taxon>
        <taxon>Cellvibrionaceae</taxon>
        <taxon>Gilvimarinus</taxon>
    </lineage>
</organism>
<evidence type="ECO:0000256" key="5">
    <source>
        <dbReference type="SAM" id="Phobius"/>
    </source>
</evidence>
<evidence type="ECO:0000256" key="1">
    <source>
        <dbReference type="ARBA" id="ARBA00004370"/>
    </source>
</evidence>
<dbReference type="SUPFAM" id="SSF58104">
    <property type="entry name" value="Methyl-accepting chemotaxis protein (MCP) signaling domain"/>
    <property type="match status" value="1"/>
</dbReference>
<keyword evidence="2 4" id="KW-0807">Transducer</keyword>
<evidence type="ECO:0000256" key="3">
    <source>
        <dbReference type="ARBA" id="ARBA00029447"/>
    </source>
</evidence>
<dbReference type="CDD" id="cd06225">
    <property type="entry name" value="HAMP"/>
    <property type="match status" value="1"/>
</dbReference>
<sequence>MLSLIRERSIKAKLLGVIAVAFITLLILLISQLLIQLGTMKSAITQQTRASMEQEVLGRVSSEAANLGNQVSSYINSLYRVSGGLADAMAWSITHPETRLTREQVNEQLQIALSKHQDISALYSQYEANAYDGRDQELIGSDAIHTVPSTGGLEIYWIRDQNGNIAQERVLDASEKYADEKNEFGQREAEWYLCARDTKKPCTMEPYFYEISEGYSELMTSLINPVVVAGDFKGVVGIDINLPVIQRLIEALGSELYQGKSRITLVSEQGLVVSSNSYQDALTHPLKEAMDNYDSQLQNLHNRADKTWLHNGTYYVAYPVTIAPSNTTWSLLIELPEAVVQASTNTLIATMDDNISTMLTGEIITALVATAIIMLLLLLLVRSIVQPIRSLDARMQNLASQDGDLRKNIEIDTHAELISLSDGFNRFISKLRHMIDEIKQIGTKAKGSASQIQAINNQSASATYQQQREIDSVVTATNEMSQTASGVSQLAVQVSDNATTALNTVIASREALSGSVQHVKELSDDMQQASARISDVAKRTEDIGRILDVIRAVAEQTNLLALNAAIEAARAGEQGRGFAVVADEVRNLASKTHHSTNEINELISSLKDGVDKAVEVIASGTDKAGLAMSDTQSSFNELSSVVEDVNSIADNIAQVATAAEEQSSVSEEISRNLTIIGDAATTLADMTRESNNAGVELEVVMAQLDEQLASLKT</sequence>
<dbReference type="RefSeq" id="WP_382418327.1">
    <property type="nucleotide sequence ID" value="NZ_AP031500.1"/>
</dbReference>
<evidence type="ECO:0000256" key="4">
    <source>
        <dbReference type="PROSITE-ProRule" id="PRU00284"/>
    </source>
</evidence>
<evidence type="ECO:0000259" key="7">
    <source>
        <dbReference type="PROSITE" id="PS50885"/>
    </source>
</evidence>
<dbReference type="EMBL" id="JBHRTL010000031">
    <property type="protein sequence ID" value="MFC3156876.1"/>
    <property type="molecule type" value="Genomic_DNA"/>
</dbReference>
<dbReference type="PROSITE" id="PS50885">
    <property type="entry name" value="HAMP"/>
    <property type="match status" value="1"/>
</dbReference>
<accession>A0ABV7HW71</accession>
<dbReference type="Gene3D" id="1.10.287.950">
    <property type="entry name" value="Methyl-accepting chemotaxis protein"/>
    <property type="match status" value="1"/>
</dbReference>
<feature type="transmembrane region" description="Helical" evidence="5">
    <location>
        <begin position="363"/>
        <end position="385"/>
    </location>
</feature>
<dbReference type="InterPro" id="IPR004089">
    <property type="entry name" value="MCPsignal_dom"/>
</dbReference>
<dbReference type="Proteomes" id="UP001595548">
    <property type="component" value="Unassembled WGS sequence"/>
</dbReference>
<name>A0ABV7HW71_9GAMM</name>
<dbReference type="PANTHER" id="PTHR32089:SF117">
    <property type="entry name" value="METHYL ACCEPTING SENSORY TRANSDUCER WITH CACHE_1 SMALL MOLECULE BINDING DOMAIN"/>
    <property type="match status" value="1"/>
</dbReference>
<dbReference type="SMART" id="SM00304">
    <property type="entry name" value="HAMP"/>
    <property type="match status" value="1"/>
</dbReference>
<dbReference type="PANTHER" id="PTHR32089">
    <property type="entry name" value="METHYL-ACCEPTING CHEMOTAXIS PROTEIN MCPB"/>
    <property type="match status" value="1"/>
</dbReference>
<proteinExistence type="inferred from homology"/>
<dbReference type="SMART" id="SM00283">
    <property type="entry name" value="MA"/>
    <property type="match status" value="1"/>
</dbReference>
<evidence type="ECO:0000259" key="6">
    <source>
        <dbReference type="PROSITE" id="PS50111"/>
    </source>
</evidence>
<dbReference type="Pfam" id="PF00672">
    <property type="entry name" value="HAMP"/>
    <property type="match status" value="1"/>
</dbReference>
<dbReference type="Gene3D" id="3.30.450.20">
    <property type="entry name" value="PAS domain"/>
    <property type="match status" value="1"/>
</dbReference>
<dbReference type="Pfam" id="PF00015">
    <property type="entry name" value="MCPsignal"/>
    <property type="match status" value="1"/>
</dbReference>
<feature type="transmembrane region" description="Helical" evidence="5">
    <location>
        <begin position="12"/>
        <end position="35"/>
    </location>
</feature>
<dbReference type="CDD" id="cd12913">
    <property type="entry name" value="PDC1_MCP_like"/>
    <property type="match status" value="1"/>
</dbReference>
<protein>
    <submittedName>
        <fullName evidence="8">Methyl-accepting chemotaxis protein</fullName>
    </submittedName>
</protein>